<evidence type="ECO:0000313" key="1">
    <source>
        <dbReference type="EMBL" id="KKP30713.1"/>
    </source>
</evidence>
<name>A0A0F9YH27_9BACT</name>
<gene>
    <name evidence="1" type="ORF">UR19_C0001G0097</name>
</gene>
<dbReference type="Proteomes" id="UP000034934">
    <property type="component" value="Unassembled WGS sequence"/>
</dbReference>
<comment type="caution">
    <text evidence="1">The sequence shown here is derived from an EMBL/GenBank/DDBJ whole genome shotgun (WGS) entry which is preliminary data.</text>
</comment>
<protein>
    <submittedName>
        <fullName evidence="1">Uncharacterized protein</fullName>
    </submittedName>
</protein>
<evidence type="ECO:0000313" key="2">
    <source>
        <dbReference type="Proteomes" id="UP000034934"/>
    </source>
</evidence>
<proteinExistence type="predicted"/>
<reference evidence="1 2" key="1">
    <citation type="journal article" date="2015" name="Nature">
        <title>rRNA introns, odd ribosomes, and small enigmatic genomes across a large radiation of phyla.</title>
        <authorList>
            <person name="Brown C.T."/>
            <person name="Hug L.A."/>
            <person name="Thomas B.C."/>
            <person name="Sharon I."/>
            <person name="Castelle C.J."/>
            <person name="Singh A."/>
            <person name="Wilkins M.J."/>
            <person name="Williams K.H."/>
            <person name="Banfield J.F."/>
        </authorList>
    </citation>
    <scope>NUCLEOTIDE SEQUENCE [LARGE SCALE GENOMIC DNA]</scope>
</reference>
<organism evidence="1 2">
    <name type="scientific">Candidatus Nomurabacteria bacterium GW2011_GWF1_31_48</name>
    <dbReference type="NCBI Taxonomy" id="1618767"/>
    <lineage>
        <taxon>Bacteria</taxon>
        <taxon>Candidatus Nomuraibacteriota</taxon>
    </lineage>
</organism>
<sequence>MKMNWLNNLIFKISSISDEEIEIQKPKEKVANGERVIGSIINLKDLQKFYTFYRMLLKDLGDSNFYNSSSSIATEAKVVKIAFWEEVRKIIKNNKNIDIREDWQIVEIPEETSRKLSLKIIERLEKILL</sequence>
<accession>A0A0F9YH27</accession>
<dbReference type="EMBL" id="LBOG01000001">
    <property type="protein sequence ID" value="KKP30713.1"/>
    <property type="molecule type" value="Genomic_DNA"/>
</dbReference>
<dbReference type="AlphaFoldDB" id="A0A0F9YH27"/>